<reference evidence="5" key="1">
    <citation type="journal article" date="2013" name="Nature">
        <title>Pan genome of the phytoplankton Emiliania underpins its global distribution.</title>
        <authorList>
            <person name="Read B.A."/>
            <person name="Kegel J."/>
            <person name="Klute M.J."/>
            <person name="Kuo A."/>
            <person name="Lefebvre S.C."/>
            <person name="Maumus F."/>
            <person name="Mayer C."/>
            <person name="Miller J."/>
            <person name="Monier A."/>
            <person name="Salamov A."/>
            <person name="Young J."/>
            <person name="Aguilar M."/>
            <person name="Claverie J.M."/>
            <person name="Frickenhaus S."/>
            <person name="Gonzalez K."/>
            <person name="Herman E.K."/>
            <person name="Lin Y.C."/>
            <person name="Napier J."/>
            <person name="Ogata H."/>
            <person name="Sarno A.F."/>
            <person name="Shmutz J."/>
            <person name="Schroeder D."/>
            <person name="de Vargas C."/>
            <person name="Verret F."/>
            <person name="von Dassow P."/>
            <person name="Valentin K."/>
            <person name="Van de Peer Y."/>
            <person name="Wheeler G."/>
            <person name="Dacks J.B."/>
            <person name="Delwiche C.F."/>
            <person name="Dyhrman S.T."/>
            <person name="Glockner G."/>
            <person name="John U."/>
            <person name="Richards T."/>
            <person name="Worden A.Z."/>
            <person name="Zhang X."/>
            <person name="Grigoriev I.V."/>
            <person name="Allen A.E."/>
            <person name="Bidle K."/>
            <person name="Borodovsky M."/>
            <person name="Bowler C."/>
            <person name="Brownlee C."/>
            <person name="Cock J.M."/>
            <person name="Elias M."/>
            <person name="Gladyshev V.N."/>
            <person name="Groth M."/>
            <person name="Guda C."/>
            <person name="Hadaegh A."/>
            <person name="Iglesias-Rodriguez M.D."/>
            <person name="Jenkins J."/>
            <person name="Jones B.M."/>
            <person name="Lawson T."/>
            <person name="Leese F."/>
            <person name="Lindquist E."/>
            <person name="Lobanov A."/>
            <person name="Lomsadze A."/>
            <person name="Malik S.B."/>
            <person name="Marsh M.E."/>
            <person name="Mackinder L."/>
            <person name="Mock T."/>
            <person name="Mueller-Roeber B."/>
            <person name="Pagarete A."/>
            <person name="Parker M."/>
            <person name="Probert I."/>
            <person name="Quesneville H."/>
            <person name="Raines C."/>
            <person name="Rensing S.A."/>
            <person name="Riano-Pachon D.M."/>
            <person name="Richier S."/>
            <person name="Rokitta S."/>
            <person name="Shiraiwa Y."/>
            <person name="Soanes D.M."/>
            <person name="van der Giezen M."/>
            <person name="Wahlund T.M."/>
            <person name="Williams B."/>
            <person name="Wilson W."/>
            <person name="Wolfe G."/>
            <person name="Wurch L.L."/>
        </authorList>
    </citation>
    <scope>NUCLEOTIDE SEQUENCE</scope>
</reference>
<dbReference type="GO" id="GO:0005737">
    <property type="term" value="C:cytoplasm"/>
    <property type="evidence" value="ECO:0007669"/>
    <property type="project" value="UniProtKB-SubCell"/>
</dbReference>
<dbReference type="Proteomes" id="UP000013827">
    <property type="component" value="Unassembled WGS sequence"/>
</dbReference>
<evidence type="ECO:0000256" key="1">
    <source>
        <dbReference type="ARBA" id="ARBA00004496"/>
    </source>
</evidence>
<dbReference type="PaxDb" id="2903-EOD38373"/>
<dbReference type="HOGENOM" id="CLU_872733_0_0_1"/>
<keyword evidence="5" id="KW-1185">Reference proteome</keyword>
<keyword evidence="3" id="KW-0106">Calcium</keyword>
<dbReference type="GO" id="GO:0035303">
    <property type="term" value="P:regulation of dephosphorylation"/>
    <property type="evidence" value="ECO:0007669"/>
    <property type="project" value="InterPro"/>
</dbReference>
<dbReference type="EnsemblProtists" id="EOD38373">
    <property type="protein sequence ID" value="EOD38373"/>
    <property type="gene ID" value="EMIHUDRAFT_224799"/>
</dbReference>
<dbReference type="InterPro" id="IPR018247">
    <property type="entry name" value="EF_Hand_1_Ca_BS"/>
</dbReference>
<dbReference type="STRING" id="2903.R1DSC6"/>
<dbReference type="InterPro" id="IPR011992">
    <property type="entry name" value="EF-hand-dom_pair"/>
</dbReference>
<proteinExistence type="predicted"/>
<dbReference type="GeneID" id="17283643"/>
<dbReference type="PANTHER" id="PTHR12085">
    <property type="entry name" value="SERINE/THREONINE-PROTEIN PHOSPHATASE 2A REGULATORY SUBUNIT B'' SUBUNIT GAMMA"/>
    <property type="match status" value="1"/>
</dbReference>
<keyword evidence="2" id="KW-0963">Cytoplasm</keyword>
<reference evidence="4" key="2">
    <citation type="submission" date="2024-10" db="UniProtKB">
        <authorList>
            <consortium name="EnsemblProtists"/>
        </authorList>
    </citation>
    <scope>IDENTIFICATION</scope>
</reference>
<protein>
    <recommendedName>
        <fullName evidence="6">EF-hand domain-containing protein</fullName>
    </recommendedName>
</protein>
<accession>A0A0D3KRI8</accession>
<name>A0A0D3KRI8_EMIH1</name>
<evidence type="ECO:0000256" key="3">
    <source>
        <dbReference type="ARBA" id="ARBA00022837"/>
    </source>
</evidence>
<dbReference type="Gene3D" id="1.10.238.10">
    <property type="entry name" value="EF-hand"/>
    <property type="match status" value="1"/>
</dbReference>
<dbReference type="RefSeq" id="XP_005790802.1">
    <property type="nucleotide sequence ID" value="XM_005790745.1"/>
</dbReference>
<dbReference type="AlphaFoldDB" id="A0A0D3KRI8"/>
<dbReference type="PANTHER" id="PTHR12085:SF3">
    <property type="entry name" value="SERINE_THREONINE-PROTEIN PHOSPHATASE 2A REGULATORY SUBUNIT B'' SUBUNIT GAMMA"/>
    <property type="match status" value="1"/>
</dbReference>
<evidence type="ECO:0000256" key="2">
    <source>
        <dbReference type="ARBA" id="ARBA00022490"/>
    </source>
</evidence>
<evidence type="ECO:0000313" key="5">
    <source>
        <dbReference type="Proteomes" id="UP000013827"/>
    </source>
</evidence>
<dbReference type="eggNOG" id="KOG2562">
    <property type="taxonomic scope" value="Eukaryota"/>
</dbReference>
<dbReference type="PROSITE" id="PS00018">
    <property type="entry name" value="EF_HAND_1"/>
    <property type="match status" value="1"/>
</dbReference>
<evidence type="ECO:0008006" key="6">
    <source>
        <dbReference type="Google" id="ProtNLM"/>
    </source>
</evidence>
<dbReference type="GO" id="GO:0005819">
    <property type="term" value="C:spindle"/>
    <property type="evidence" value="ECO:0007669"/>
    <property type="project" value="TreeGrafter"/>
</dbReference>
<dbReference type="GO" id="GO:0030865">
    <property type="term" value="P:cortical cytoskeleton organization"/>
    <property type="evidence" value="ECO:0007669"/>
    <property type="project" value="TreeGrafter"/>
</dbReference>
<evidence type="ECO:0000313" key="4">
    <source>
        <dbReference type="EnsemblProtists" id="EOD38373"/>
    </source>
</evidence>
<dbReference type="SUPFAM" id="SSF47473">
    <property type="entry name" value="EF-hand"/>
    <property type="match status" value="1"/>
</dbReference>
<dbReference type="OMA" id="HKFWAYE"/>
<comment type="subcellular location">
    <subcellularLocation>
        <location evidence="1">Cytoplasm</location>
    </subcellularLocation>
</comment>
<dbReference type="InterPro" id="IPR039865">
    <property type="entry name" value="PPP2R3C"/>
</dbReference>
<dbReference type="GO" id="GO:0000226">
    <property type="term" value="P:microtubule cytoskeleton organization"/>
    <property type="evidence" value="ECO:0007669"/>
    <property type="project" value="TreeGrafter"/>
</dbReference>
<organism evidence="4 5">
    <name type="scientific">Emiliania huxleyi (strain CCMP1516)</name>
    <dbReference type="NCBI Taxonomy" id="280463"/>
    <lineage>
        <taxon>Eukaryota</taxon>
        <taxon>Haptista</taxon>
        <taxon>Haptophyta</taxon>
        <taxon>Prymnesiophyceae</taxon>
        <taxon>Isochrysidales</taxon>
        <taxon>Noelaerhabdaceae</taxon>
        <taxon>Emiliania</taxon>
    </lineage>
</organism>
<dbReference type="KEGG" id="ehx:EMIHUDRAFT_224799"/>
<sequence length="346" mass="39704">MSSVLSQADVDRLRRYATRRPAQSREAAEAERRALEEGVGKLARRRLREHMLSLMLEPAELDECWRLLRAHASPPASPLDERIDYAGFCRVADAMPARLGRHFFGAEHFLRFPNDPWGRVSIVHYFCWLRSKTAILRTRIEFSIYDHSTDGTLGEREREPRRVTAVRKFFFFLDPRRRGRMVAGVASHESGGCAGDLGQEELRQNWFSLEYAEMLYSDYLELDADQNGMLSVGELMRFRGGAPPGGGLTAPFVQRECHTYRTKSDDGDTRASSTASRVAQSELDYKSYLDFVLAHSYKGTPEALTYFFKLLDLRRRLLGLDLAYFFRAVLEKFDELGVDPDHDHHP</sequence>